<dbReference type="Proteomes" id="UP000591272">
    <property type="component" value="Unassembled WGS sequence"/>
</dbReference>
<sequence>MRRAQKFITIPALTTSAMLGLLQSPASAEVSYFISGESDNVATSAGADYSYSPIRSSCSGTAYEATFGPGTITDNLRNDSYGGAVVARWEYCDNSGTWRTRQQWGLVVYEAGYNHLSYSRFTFGHDNDPVLGYPVRNLHFYVCNVGPTGNIGTCGDQMHKVP</sequence>
<comment type="caution">
    <text evidence="2">The sequence shown here is derived from an EMBL/GenBank/DDBJ whole genome shotgun (WGS) entry which is preliminary data.</text>
</comment>
<keyword evidence="3" id="KW-1185">Reference proteome</keyword>
<feature type="signal peptide" evidence="1">
    <location>
        <begin position="1"/>
        <end position="28"/>
    </location>
</feature>
<reference evidence="2 3" key="1">
    <citation type="submission" date="2020-07" db="EMBL/GenBank/DDBJ databases">
        <title>Sequencing the genomes of 1000 actinobacteria strains.</title>
        <authorList>
            <person name="Klenk H.-P."/>
        </authorList>
    </citation>
    <scope>NUCLEOTIDE SEQUENCE [LARGE SCALE GENOMIC DNA]</scope>
    <source>
        <strain evidence="2 3">DSM 43461</strain>
    </source>
</reference>
<dbReference type="EMBL" id="JACCBT010000001">
    <property type="protein sequence ID" value="NYE15794.1"/>
    <property type="molecule type" value="Genomic_DNA"/>
</dbReference>
<dbReference type="AlphaFoldDB" id="A0A7Y9GG61"/>
<name>A0A7Y9GG61_9ACTN</name>
<organism evidence="2 3">
    <name type="scientific">Actinomadura citrea</name>
    <dbReference type="NCBI Taxonomy" id="46158"/>
    <lineage>
        <taxon>Bacteria</taxon>
        <taxon>Bacillati</taxon>
        <taxon>Actinomycetota</taxon>
        <taxon>Actinomycetes</taxon>
        <taxon>Streptosporangiales</taxon>
        <taxon>Thermomonosporaceae</taxon>
        <taxon>Actinomadura</taxon>
    </lineage>
</organism>
<evidence type="ECO:0008006" key="4">
    <source>
        <dbReference type="Google" id="ProtNLM"/>
    </source>
</evidence>
<proteinExistence type="predicted"/>
<evidence type="ECO:0000313" key="2">
    <source>
        <dbReference type="EMBL" id="NYE15794.1"/>
    </source>
</evidence>
<feature type="chain" id="PRO_5031135677" description="Secreted protein" evidence="1">
    <location>
        <begin position="29"/>
        <end position="162"/>
    </location>
</feature>
<accession>A0A7Y9GG61</accession>
<protein>
    <recommendedName>
        <fullName evidence="4">Secreted protein</fullName>
    </recommendedName>
</protein>
<keyword evidence="1" id="KW-0732">Signal</keyword>
<gene>
    <name evidence="2" type="ORF">BJ999_006090</name>
</gene>
<evidence type="ECO:0000256" key="1">
    <source>
        <dbReference type="SAM" id="SignalP"/>
    </source>
</evidence>
<evidence type="ECO:0000313" key="3">
    <source>
        <dbReference type="Proteomes" id="UP000591272"/>
    </source>
</evidence>